<protein>
    <recommendedName>
        <fullName evidence="1">AAA+ ATPase domain-containing protein</fullName>
    </recommendedName>
</protein>
<evidence type="ECO:0000313" key="3">
    <source>
        <dbReference type="Proteomes" id="UP000178606"/>
    </source>
</evidence>
<dbReference type="EMBL" id="MFKF01000242">
    <property type="protein sequence ID" value="OGG48864.1"/>
    <property type="molecule type" value="Genomic_DNA"/>
</dbReference>
<dbReference type="SMART" id="SM00382">
    <property type="entry name" value="AAA"/>
    <property type="match status" value="1"/>
</dbReference>
<organism evidence="2 3">
    <name type="scientific">Handelsmanbacteria sp. (strain RIFCSPLOWO2_12_FULL_64_10)</name>
    <dbReference type="NCBI Taxonomy" id="1817868"/>
    <lineage>
        <taxon>Bacteria</taxon>
        <taxon>Candidatus Handelsmaniibacteriota</taxon>
    </lineage>
</organism>
<accession>A0A1F6CHX4</accession>
<dbReference type="Proteomes" id="UP000178606">
    <property type="component" value="Unassembled WGS sequence"/>
</dbReference>
<dbReference type="InterPro" id="IPR003593">
    <property type="entry name" value="AAA+_ATPase"/>
</dbReference>
<dbReference type="PANTHER" id="PTHR43566:SF1">
    <property type="entry name" value="AAA+ ATPASE DOMAIN-CONTAINING PROTEIN"/>
    <property type="match status" value="1"/>
</dbReference>
<dbReference type="InterPro" id="IPR027417">
    <property type="entry name" value="P-loop_NTPase"/>
</dbReference>
<dbReference type="AlphaFoldDB" id="A0A1F6CHX4"/>
<dbReference type="InterPro" id="IPR041682">
    <property type="entry name" value="AAA_14"/>
</dbReference>
<evidence type="ECO:0000259" key="1">
    <source>
        <dbReference type="SMART" id="SM00382"/>
    </source>
</evidence>
<dbReference type="Pfam" id="PF13635">
    <property type="entry name" value="DUF4143"/>
    <property type="match status" value="1"/>
</dbReference>
<dbReference type="SUPFAM" id="SSF52540">
    <property type="entry name" value="P-loop containing nucleoside triphosphate hydrolases"/>
    <property type="match status" value="2"/>
</dbReference>
<dbReference type="InterPro" id="IPR025420">
    <property type="entry name" value="DUF4143"/>
</dbReference>
<dbReference type="PANTHER" id="PTHR43566">
    <property type="entry name" value="CONSERVED PROTEIN"/>
    <property type="match status" value="1"/>
</dbReference>
<proteinExistence type="predicted"/>
<sequence>MQEKAIGGDLGRKYVFLTGPRQVGKTTLARRLAGSHKGSCYLNFDADKDRLVILRQTWDRKAPLVVLDEIHKLKSWKRRLKGVYDTEGIPPRVLVTGSARLDLYRRGGDSMAGRYFLHRLYPLSVRELRGSAAPATLLRRLITLGGFPEPYLSGDEVEAARWRQQHLERIIREDIQDLEPVKDVKTLLLLVDLLRERVGSPISCASMARDLELSPHTVKRWIQILDQMYVVFLVPPWHRNVARAILKEPKVYFYDTGAVRGDEGVRLENAVAVCLRKWLHYRTDTQGRSNELYYIRDKEKREVDFAVVEDRRPNLLIEVKRSETDVSPSLRRFTRKLAPAESVQLVQEASRAQTVGGIHVRPAADWLDALDA</sequence>
<comment type="caution">
    <text evidence="2">The sequence shown here is derived from an EMBL/GenBank/DDBJ whole genome shotgun (WGS) entry which is preliminary data.</text>
</comment>
<dbReference type="Pfam" id="PF13173">
    <property type="entry name" value="AAA_14"/>
    <property type="match status" value="1"/>
</dbReference>
<name>A0A1F6CHX4_HANXR</name>
<gene>
    <name evidence="2" type="ORF">A3F84_28120</name>
</gene>
<feature type="domain" description="AAA+ ATPase" evidence="1">
    <location>
        <begin position="11"/>
        <end position="126"/>
    </location>
</feature>
<reference evidence="2 3" key="1">
    <citation type="journal article" date="2016" name="Nat. Commun.">
        <title>Thousands of microbial genomes shed light on interconnected biogeochemical processes in an aquifer system.</title>
        <authorList>
            <person name="Anantharaman K."/>
            <person name="Brown C.T."/>
            <person name="Hug L.A."/>
            <person name="Sharon I."/>
            <person name="Castelle C.J."/>
            <person name="Probst A.J."/>
            <person name="Thomas B.C."/>
            <person name="Singh A."/>
            <person name="Wilkins M.J."/>
            <person name="Karaoz U."/>
            <person name="Brodie E.L."/>
            <person name="Williams K.H."/>
            <person name="Hubbard S.S."/>
            <person name="Banfield J.F."/>
        </authorList>
    </citation>
    <scope>NUCLEOTIDE SEQUENCE [LARGE SCALE GENOMIC DNA]</scope>
    <source>
        <strain evidence="3">RIFCSPLOWO2_12_FULL_64_10</strain>
    </source>
</reference>
<evidence type="ECO:0000313" key="2">
    <source>
        <dbReference type="EMBL" id="OGG48864.1"/>
    </source>
</evidence>